<dbReference type="EMBL" id="KX035140">
    <property type="protein sequence ID" value="AOY39237.1"/>
    <property type="molecule type" value="Genomic_DNA"/>
</dbReference>
<evidence type="ECO:0000256" key="14">
    <source>
        <dbReference type="ARBA" id="ARBA00031019"/>
    </source>
</evidence>
<proteinExistence type="inferred from homology"/>
<evidence type="ECO:0000256" key="6">
    <source>
        <dbReference type="ARBA" id="ARBA00022660"/>
    </source>
</evidence>
<dbReference type="GO" id="GO:0008137">
    <property type="term" value="F:NADH dehydrogenase (ubiquinone) activity"/>
    <property type="evidence" value="ECO:0007669"/>
    <property type="project" value="UniProtKB-EC"/>
</dbReference>
<comment type="catalytic activity">
    <reaction evidence="15">
        <text>a ubiquinone + NADH + 5 H(+)(in) = a ubiquinol + NAD(+) + 4 H(+)(out)</text>
        <dbReference type="Rhea" id="RHEA:29091"/>
        <dbReference type="Rhea" id="RHEA-COMP:9565"/>
        <dbReference type="Rhea" id="RHEA-COMP:9566"/>
        <dbReference type="ChEBI" id="CHEBI:15378"/>
        <dbReference type="ChEBI" id="CHEBI:16389"/>
        <dbReference type="ChEBI" id="CHEBI:17976"/>
        <dbReference type="ChEBI" id="CHEBI:57540"/>
        <dbReference type="ChEBI" id="CHEBI:57945"/>
        <dbReference type="EC" id="7.1.1.2"/>
    </reaction>
</comment>
<reference evidence="17" key="1">
    <citation type="submission" date="2016-04" db="EMBL/GenBank/DDBJ databases">
        <title>Mitochondria of unsequenced beetle families.</title>
        <authorList>
            <person name="Linard B."/>
            <person name="Andujar C."/>
            <person name="Arribas P."/>
            <person name="Vogler A.P."/>
        </authorList>
    </citation>
    <scope>NUCLEOTIDE SEQUENCE</scope>
</reference>
<dbReference type="EC" id="7.1.1.2" evidence="3"/>
<evidence type="ECO:0000256" key="8">
    <source>
        <dbReference type="ARBA" id="ARBA00022967"/>
    </source>
</evidence>
<evidence type="ECO:0000256" key="2">
    <source>
        <dbReference type="ARBA" id="ARBA00005698"/>
    </source>
</evidence>
<dbReference type="AlphaFoldDB" id="A0A343A3V9"/>
<feature type="transmembrane region" description="Helical" evidence="16">
    <location>
        <begin position="43"/>
        <end position="63"/>
    </location>
</feature>
<evidence type="ECO:0000313" key="17">
    <source>
        <dbReference type="EMBL" id="AOY39237.1"/>
    </source>
</evidence>
<sequence>MMMMSLLFTTMFIILNHPMSMGFILLIQTILISLITGLFNYNWWFSYILFIIMIGGMMVLFIYMTSIASNEKFKFSYKITIFNILILPGFLFMNDYLIELKNNNSFNMENMNNINIMLNKFLCLPSNMIMFMMIIYLLITLIAIVKIANIKKGPLRQMN</sequence>
<evidence type="ECO:0000256" key="5">
    <source>
        <dbReference type="ARBA" id="ARBA00022448"/>
    </source>
</evidence>
<keyword evidence="5" id="KW-0813">Transport</keyword>
<evidence type="ECO:0000256" key="10">
    <source>
        <dbReference type="ARBA" id="ARBA00022989"/>
    </source>
</evidence>
<protein>
    <recommendedName>
        <fullName evidence="4">NADH-ubiquinone oxidoreductase chain 6</fullName>
        <ecNumber evidence="3">7.1.1.2</ecNumber>
    </recommendedName>
    <alternativeName>
        <fullName evidence="14">NADH dehydrogenase subunit 6</fullName>
    </alternativeName>
</protein>
<evidence type="ECO:0000256" key="4">
    <source>
        <dbReference type="ARBA" id="ARBA00021095"/>
    </source>
</evidence>
<gene>
    <name evidence="17" type="primary">nad6</name>
</gene>
<name>A0A343A3V9_9COLE</name>
<evidence type="ECO:0000256" key="11">
    <source>
        <dbReference type="ARBA" id="ARBA00023027"/>
    </source>
</evidence>
<dbReference type="InterPro" id="IPR050269">
    <property type="entry name" value="ComplexI_Subunit6"/>
</dbReference>
<evidence type="ECO:0000256" key="16">
    <source>
        <dbReference type="SAM" id="Phobius"/>
    </source>
</evidence>
<comment type="subcellular location">
    <subcellularLocation>
        <location evidence="1">Mitochondrion membrane</location>
        <topology evidence="1">Multi-pass membrane protein</topology>
    </subcellularLocation>
</comment>
<organism evidence="17">
    <name type="scientific">Hydrochus carinatus</name>
    <dbReference type="NCBI Taxonomy" id="395081"/>
    <lineage>
        <taxon>Eukaryota</taxon>
        <taxon>Metazoa</taxon>
        <taxon>Ecdysozoa</taxon>
        <taxon>Arthropoda</taxon>
        <taxon>Hexapoda</taxon>
        <taxon>Insecta</taxon>
        <taxon>Pterygota</taxon>
        <taxon>Neoptera</taxon>
        <taxon>Endopterygota</taxon>
        <taxon>Coleoptera</taxon>
        <taxon>Polyphaga</taxon>
        <taxon>Staphyliniformia</taxon>
        <taxon>Hydrochidae</taxon>
        <taxon>Hydrochus</taxon>
    </lineage>
</organism>
<accession>A0A343A3V9</accession>
<comment type="similarity">
    <text evidence="2">Belongs to the complex I subunit 6 family.</text>
</comment>
<evidence type="ECO:0000256" key="1">
    <source>
        <dbReference type="ARBA" id="ARBA00004225"/>
    </source>
</evidence>
<keyword evidence="13 16" id="KW-0472">Membrane</keyword>
<evidence type="ECO:0000256" key="12">
    <source>
        <dbReference type="ARBA" id="ARBA00023128"/>
    </source>
</evidence>
<evidence type="ECO:0000256" key="13">
    <source>
        <dbReference type="ARBA" id="ARBA00023136"/>
    </source>
</evidence>
<feature type="transmembrane region" description="Helical" evidence="16">
    <location>
        <begin position="128"/>
        <end position="148"/>
    </location>
</feature>
<dbReference type="PANTHER" id="PTHR11435:SF1">
    <property type="entry name" value="NADH-UBIQUINONE OXIDOREDUCTASE CHAIN 6"/>
    <property type="match status" value="1"/>
</dbReference>
<geneLocation type="mitochondrion" evidence="17"/>
<evidence type="ECO:0000256" key="15">
    <source>
        <dbReference type="ARBA" id="ARBA00049551"/>
    </source>
</evidence>
<feature type="transmembrane region" description="Helical" evidence="16">
    <location>
        <begin position="75"/>
        <end position="93"/>
    </location>
</feature>
<keyword evidence="11" id="KW-0520">NAD</keyword>
<keyword evidence="8" id="KW-1278">Translocase</keyword>
<evidence type="ECO:0000256" key="9">
    <source>
        <dbReference type="ARBA" id="ARBA00022982"/>
    </source>
</evidence>
<dbReference type="GO" id="GO:0031966">
    <property type="term" value="C:mitochondrial membrane"/>
    <property type="evidence" value="ECO:0007669"/>
    <property type="project" value="UniProtKB-SubCell"/>
</dbReference>
<evidence type="ECO:0000256" key="7">
    <source>
        <dbReference type="ARBA" id="ARBA00022692"/>
    </source>
</evidence>
<dbReference type="PANTHER" id="PTHR11435">
    <property type="entry name" value="NADH UBIQUINONE OXIDOREDUCTASE SUBUNIT ND6"/>
    <property type="match status" value="1"/>
</dbReference>
<keyword evidence="10 16" id="KW-1133">Transmembrane helix</keyword>
<keyword evidence="6" id="KW-0679">Respiratory chain</keyword>
<keyword evidence="12 17" id="KW-0496">Mitochondrion</keyword>
<keyword evidence="9" id="KW-0249">Electron transport</keyword>
<keyword evidence="7 16" id="KW-0812">Transmembrane</keyword>
<evidence type="ECO:0000256" key="3">
    <source>
        <dbReference type="ARBA" id="ARBA00012944"/>
    </source>
</evidence>